<dbReference type="Proteomes" id="UP000605253">
    <property type="component" value="Unassembled WGS sequence"/>
</dbReference>
<sequence length="156" mass="17723">MIRWATIVARSPQWVDLQLIKQPGCQGCTGQCHRPLLKLFSFEDNHFRIYRHEKGVHFVNPHLLFSEDSSERQVGQQVGMQMNDSTLLSGGFQFYVLPLLVMIAAMTGGHFMAVQFHLPTDVGAFCGLLLAILWVLLRFKIKQHKPPPTLPKVTIL</sequence>
<comment type="caution">
    <text evidence="2">The sequence shown here is derived from an EMBL/GenBank/DDBJ whole genome shotgun (WGS) entry which is preliminary data.</text>
</comment>
<protein>
    <recommendedName>
        <fullName evidence="4">RseC/MucC-like positive regulator of sigma(E)</fullName>
    </recommendedName>
</protein>
<evidence type="ECO:0000256" key="1">
    <source>
        <dbReference type="SAM" id="Phobius"/>
    </source>
</evidence>
<gene>
    <name evidence="2" type="ORF">GCM10011365_09220</name>
</gene>
<keyword evidence="1" id="KW-1133">Transmembrane helix</keyword>
<keyword evidence="1" id="KW-0472">Membrane</keyword>
<reference evidence="2" key="1">
    <citation type="journal article" date="2014" name="Int. J. Syst. Evol. Microbiol.">
        <title>Complete genome sequence of Corynebacterium casei LMG S-19264T (=DSM 44701T), isolated from a smear-ripened cheese.</title>
        <authorList>
            <consortium name="US DOE Joint Genome Institute (JGI-PGF)"/>
            <person name="Walter F."/>
            <person name="Albersmeier A."/>
            <person name="Kalinowski J."/>
            <person name="Ruckert C."/>
        </authorList>
    </citation>
    <scope>NUCLEOTIDE SEQUENCE</scope>
    <source>
        <strain evidence="2">CGMCC 1.12181</strain>
    </source>
</reference>
<dbReference type="RefSeq" id="WP_188364519.1">
    <property type="nucleotide sequence ID" value="NZ_BMEO01000003.1"/>
</dbReference>
<reference evidence="2" key="2">
    <citation type="submission" date="2020-09" db="EMBL/GenBank/DDBJ databases">
        <authorList>
            <person name="Sun Q."/>
            <person name="Zhou Y."/>
        </authorList>
    </citation>
    <scope>NUCLEOTIDE SEQUENCE</scope>
    <source>
        <strain evidence="2">CGMCC 1.12181</strain>
    </source>
</reference>
<proteinExistence type="predicted"/>
<feature type="transmembrane region" description="Helical" evidence="1">
    <location>
        <begin position="122"/>
        <end position="139"/>
    </location>
</feature>
<feature type="transmembrane region" description="Helical" evidence="1">
    <location>
        <begin position="94"/>
        <end position="116"/>
    </location>
</feature>
<evidence type="ECO:0008006" key="4">
    <source>
        <dbReference type="Google" id="ProtNLM"/>
    </source>
</evidence>
<evidence type="ECO:0000313" key="3">
    <source>
        <dbReference type="Proteomes" id="UP000605253"/>
    </source>
</evidence>
<accession>A0A917FLQ5</accession>
<name>A0A917FLQ5_9GAMM</name>
<keyword evidence="3" id="KW-1185">Reference proteome</keyword>
<evidence type="ECO:0000313" key="2">
    <source>
        <dbReference type="EMBL" id="GGF90250.1"/>
    </source>
</evidence>
<dbReference type="Pfam" id="PF04246">
    <property type="entry name" value="RseC_MucC"/>
    <property type="match status" value="1"/>
</dbReference>
<dbReference type="AlphaFoldDB" id="A0A917FLQ5"/>
<dbReference type="EMBL" id="BMEO01000003">
    <property type="protein sequence ID" value="GGF90250.1"/>
    <property type="molecule type" value="Genomic_DNA"/>
</dbReference>
<keyword evidence="1" id="KW-0812">Transmembrane</keyword>
<organism evidence="2 3">
    <name type="scientific">Marinicella pacifica</name>
    <dbReference type="NCBI Taxonomy" id="1171543"/>
    <lineage>
        <taxon>Bacteria</taxon>
        <taxon>Pseudomonadati</taxon>
        <taxon>Pseudomonadota</taxon>
        <taxon>Gammaproteobacteria</taxon>
        <taxon>Lysobacterales</taxon>
        <taxon>Marinicellaceae</taxon>
        <taxon>Marinicella</taxon>
    </lineage>
</organism>